<reference evidence="6 7" key="1">
    <citation type="submission" date="2013-09" db="EMBL/GenBank/DDBJ databases">
        <title>Complete genome sequence of Corynebacterium doosanense CAU 212(T) (=DSM 45436(T)), isolated from activated sludge.</title>
        <authorList>
            <person name="Schaffert L."/>
            <person name="Albersmeier A."/>
            <person name="Kalinowski J."/>
            <person name="Ruckert C."/>
        </authorList>
    </citation>
    <scope>NUCLEOTIDE SEQUENCE [LARGE SCALE GENOMIC DNA]</scope>
    <source>
        <strain evidence="6 7">CAU 212</strain>
    </source>
</reference>
<sequence>MSYFRRYGHIIAAVTASTLVISGTAVAEAQEMQTVSVTNITDFHGHLSEVVDTKKPVNTEMGAARIAGIMNQLGSDDTFAFRTTSGDNVGGSAFVSAISDDKYTLEALNEMGIDVSAAGNHEFDKGQNDLYSRINEASDYPILGANVIDTDTGEPALDPSYVVEKDGLSIGFVGTVTQQTVNKVSPAAISGLEFTDPVAAANAEAARLKAQGVDAVIVLQHEDIAVVNGFSEDVDAAFGGDSHQRHLNGTLAQSQEYGKVVSELEFDYDPARDKATNFRIAQHDYTTSGTVAVDPAVAETVAAAEAEAKVLGEEVVATIDKSYYRGTQLGGATGSNRGVESTLNNMLAESNRRAMNQFLKSEEIDLGIMNAGGVRADLESGEVTYAEALTVQPFGNNLGYATLSGATILQALENQWQPGASRPRLSLGLSDNASYSYDPSAPQGSRVIDARIDGVPIDPSAEYKVAGASFLLEGGDGYINKADVRDYRDVGYPDIAAFTDYLKMEDAPTYRAGQSDIGISGLSALAAGQTSELELTSLSYSNTTEPQAKTVTVHIGDLEFEAQVNNEVTTDDIGLGEVGRATVEVALPETYTGEERIWITTDAGTKITVRGTEPTDPSGSSLGSSVGGILAGLLGLGVVGGIVAAVLNFLFPAQTRQAIENFFPFRR</sequence>
<keyword evidence="1 2" id="KW-0732">Signal</keyword>
<evidence type="ECO:0000256" key="1">
    <source>
        <dbReference type="ARBA" id="ARBA00022729"/>
    </source>
</evidence>
<organism evidence="6 7">
    <name type="scientific">Corynebacterium doosanense CAU 212 = DSM 45436</name>
    <dbReference type="NCBI Taxonomy" id="558173"/>
    <lineage>
        <taxon>Bacteria</taxon>
        <taxon>Bacillati</taxon>
        <taxon>Actinomycetota</taxon>
        <taxon>Actinomycetes</taxon>
        <taxon>Mycobacteriales</taxon>
        <taxon>Corynebacteriaceae</taxon>
        <taxon>Corynebacterium</taxon>
    </lineage>
</organism>
<dbReference type="PANTHER" id="PTHR11575:SF24">
    <property type="entry name" value="5'-NUCLEOTIDASE"/>
    <property type="match status" value="1"/>
</dbReference>
<dbReference type="Gene3D" id="3.60.21.10">
    <property type="match status" value="1"/>
</dbReference>
<dbReference type="Pfam" id="PF00149">
    <property type="entry name" value="Metallophos"/>
    <property type="match status" value="1"/>
</dbReference>
<feature type="signal peptide" evidence="2">
    <location>
        <begin position="1"/>
        <end position="27"/>
    </location>
</feature>
<dbReference type="InterPro" id="IPR006179">
    <property type="entry name" value="5_nucleotidase/apyrase"/>
</dbReference>
<dbReference type="STRING" id="558173.CDOO_07940"/>
<dbReference type="Gene3D" id="3.90.780.10">
    <property type="entry name" value="5'-Nucleotidase, C-terminal domain"/>
    <property type="match status" value="1"/>
</dbReference>
<evidence type="ECO:0000313" key="7">
    <source>
        <dbReference type="Proteomes" id="UP000029914"/>
    </source>
</evidence>
<dbReference type="InterPro" id="IPR029052">
    <property type="entry name" value="Metallo-depent_PP-like"/>
</dbReference>
<keyword evidence="2" id="KW-0547">Nucleotide-binding</keyword>
<dbReference type="SUPFAM" id="SSF55816">
    <property type="entry name" value="5'-nucleotidase (syn. UDP-sugar hydrolase), C-terminal domain"/>
    <property type="match status" value="1"/>
</dbReference>
<protein>
    <submittedName>
        <fullName evidence="6">5'-nucleotidase</fullName>
    </submittedName>
</protein>
<dbReference type="GO" id="GO:0009166">
    <property type="term" value="P:nucleotide catabolic process"/>
    <property type="evidence" value="ECO:0007669"/>
    <property type="project" value="InterPro"/>
</dbReference>
<dbReference type="KEGG" id="cdo:CDOO_07940"/>
<dbReference type="OrthoDB" id="1016457at2"/>
<dbReference type="Proteomes" id="UP000029914">
    <property type="component" value="Chromosome"/>
</dbReference>
<dbReference type="InterPro" id="IPR036907">
    <property type="entry name" value="5'-Nucleotdase_C_sf"/>
</dbReference>
<keyword evidence="2" id="KW-0378">Hydrolase</keyword>
<dbReference type="PRINTS" id="PR01607">
    <property type="entry name" value="APYRASEFAMLY"/>
</dbReference>
<accession>A0A097IGC8</accession>
<dbReference type="Pfam" id="PF02872">
    <property type="entry name" value="5_nucleotid_C"/>
    <property type="match status" value="1"/>
</dbReference>
<keyword evidence="7" id="KW-1185">Reference proteome</keyword>
<gene>
    <name evidence="6" type="ORF">CDOO_07940</name>
</gene>
<dbReference type="GO" id="GO:0000166">
    <property type="term" value="F:nucleotide binding"/>
    <property type="evidence" value="ECO:0007669"/>
    <property type="project" value="UniProtKB-KW"/>
</dbReference>
<evidence type="ECO:0000259" key="5">
    <source>
        <dbReference type="Pfam" id="PF02872"/>
    </source>
</evidence>
<evidence type="ECO:0000256" key="2">
    <source>
        <dbReference type="RuleBase" id="RU362119"/>
    </source>
</evidence>
<dbReference type="GO" id="GO:0008768">
    <property type="term" value="F:UDP-sugar diphosphatase activity"/>
    <property type="evidence" value="ECO:0007669"/>
    <property type="project" value="TreeGrafter"/>
</dbReference>
<proteinExistence type="inferred from homology"/>
<dbReference type="RefSeq" id="WP_018021772.1">
    <property type="nucleotide sequence ID" value="NZ_AQUX01000003.1"/>
</dbReference>
<feature type="chain" id="PRO_5039759279" evidence="2">
    <location>
        <begin position="28"/>
        <end position="667"/>
    </location>
</feature>
<dbReference type="GO" id="GO:0030288">
    <property type="term" value="C:outer membrane-bounded periplasmic space"/>
    <property type="evidence" value="ECO:0007669"/>
    <property type="project" value="TreeGrafter"/>
</dbReference>
<dbReference type="HOGENOM" id="CLU_005854_5_0_11"/>
<keyword evidence="3" id="KW-1133">Transmembrane helix</keyword>
<feature type="domain" description="Calcineurin-like phosphoesterase" evidence="4">
    <location>
        <begin position="37"/>
        <end position="244"/>
    </location>
</feature>
<keyword evidence="3" id="KW-0812">Transmembrane</keyword>
<dbReference type="EMBL" id="CP006764">
    <property type="protein sequence ID" value="AIT61203.1"/>
    <property type="molecule type" value="Genomic_DNA"/>
</dbReference>
<evidence type="ECO:0000313" key="6">
    <source>
        <dbReference type="EMBL" id="AIT61203.1"/>
    </source>
</evidence>
<comment type="similarity">
    <text evidence="2">Belongs to the 5'-nucleotidase family.</text>
</comment>
<dbReference type="PANTHER" id="PTHR11575">
    <property type="entry name" value="5'-NUCLEOTIDASE-RELATED"/>
    <property type="match status" value="1"/>
</dbReference>
<dbReference type="AlphaFoldDB" id="A0A097IGC8"/>
<feature type="transmembrane region" description="Helical" evidence="3">
    <location>
        <begin position="626"/>
        <end position="651"/>
    </location>
</feature>
<keyword evidence="3" id="KW-0472">Membrane</keyword>
<dbReference type="eggNOG" id="COG0737">
    <property type="taxonomic scope" value="Bacteria"/>
</dbReference>
<dbReference type="GO" id="GO:0008253">
    <property type="term" value="F:5'-nucleotidase activity"/>
    <property type="evidence" value="ECO:0007669"/>
    <property type="project" value="TreeGrafter"/>
</dbReference>
<feature type="domain" description="5'-Nucleotidase C-terminal" evidence="5">
    <location>
        <begin position="331"/>
        <end position="478"/>
    </location>
</feature>
<evidence type="ECO:0000256" key="3">
    <source>
        <dbReference type="SAM" id="Phobius"/>
    </source>
</evidence>
<dbReference type="SUPFAM" id="SSF56300">
    <property type="entry name" value="Metallo-dependent phosphatases"/>
    <property type="match status" value="1"/>
</dbReference>
<evidence type="ECO:0000259" key="4">
    <source>
        <dbReference type="Pfam" id="PF00149"/>
    </source>
</evidence>
<dbReference type="InterPro" id="IPR008334">
    <property type="entry name" value="5'-Nucleotdase_C"/>
</dbReference>
<dbReference type="InterPro" id="IPR004843">
    <property type="entry name" value="Calcineurin-like_PHP"/>
</dbReference>
<name>A0A097IGC8_9CORY</name>